<dbReference type="PRINTS" id="PR00364">
    <property type="entry name" value="DISEASERSIST"/>
</dbReference>
<dbReference type="Pfam" id="PF00486">
    <property type="entry name" value="Trans_reg_C"/>
    <property type="match status" value="1"/>
</dbReference>
<dbReference type="PANTHER" id="PTHR47691:SF3">
    <property type="entry name" value="HTH-TYPE TRANSCRIPTIONAL REGULATOR RV0890C-RELATED"/>
    <property type="match status" value="1"/>
</dbReference>
<dbReference type="SMART" id="SM01043">
    <property type="entry name" value="BTAD"/>
    <property type="match status" value="1"/>
</dbReference>
<feature type="region of interest" description="Disordered" evidence="4">
    <location>
        <begin position="240"/>
        <end position="269"/>
    </location>
</feature>
<evidence type="ECO:0000256" key="1">
    <source>
        <dbReference type="ARBA" id="ARBA00005820"/>
    </source>
</evidence>
<comment type="similarity">
    <text evidence="1">Belongs to the AfsR/DnrI/RedD regulatory family.</text>
</comment>
<feature type="DNA-binding region" description="OmpR/PhoB-type" evidence="3">
    <location>
        <begin position="1"/>
        <end position="100"/>
    </location>
</feature>
<keyword evidence="7" id="KW-1185">Reference proteome</keyword>
<dbReference type="InterPro" id="IPR027417">
    <property type="entry name" value="P-loop_NTPase"/>
</dbReference>
<dbReference type="PROSITE" id="PS51755">
    <property type="entry name" value="OMPR_PHOB"/>
    <property type="match status" value="1"/>
</dbReference>
<evidence type="ECO:0000256" key="2">
    <source>
        <dbReference type="ARBA" id="ARBA00023125"/>
    </source>
</evidence>
<evidence type="ECO:0000259" key="5">
    <source>
        <dbReference type="PROSITE" id="PS51755"/>
    </source>
</evidence>
<dbReference type="SMART" id="SM00862">
    <property type="entry name" value="Trans_reg_C"/>
    <property type="match status" value="1"/>
</dbReference>
<dbReference type="RefSeq" id="WP_204960791.1">
    <property type="nucleotide sequence ID" value="NZ_JAFEUO010000007.1"/>
</dbReference>
<dbReference type="InterPro" id="IPR016032">
    <property type="entry name" value="Sig_transdc_resp-reg_C-effctor"/>
</dbReference>
<organism evidence="6 7">
    <name type="scientific">Micromonospora humidisoli</name>
    <dbReference type="NCBI Taxonomy" id="2807622"/>
    <lineage>
        <taxon>Bacteria</taxon>
        <taxon>Bacillati</taxon>
        <taxon>Actinomycetota</taxon>
        <taxon>Actinomycetes</taxon>
        <taxon>Micromonosporales</taxon>
        <taxon>Micromonosporaceae</taxon>
        <taxon>Micromonospora</taxon>
    </lineage>
</organism>
<dbReference type="SUPFAM" id="SSF46894">
    <property type="entry name" value="C-terminal effector domain of the bipartite response regulators"/>
    <property type="match status" value="1"/>
</dbReference>
<dbReference type="InterPro" id="IPR058852">
    <property type="entry name" value="HTH_77"/>
</dbReference>
<dbReference type="Gene3D" id="3.40.50.300">
    <property type="entry name" value="P-loop containing nucleotide triphosphate hydrolases"/>
    <property type="match status" value="1"/>
</dbReference>
<dbReference type="SUPFAM" id="SSF48452">
    <property type="entry name" value="TPR-like"/>
    <property type="match status" value="2"/>
</dbReference>
<evidence type="ECO:0000313" key="6">
    <source>
        <dbReference type="EMBL" id="MBM7085565.1"/>
    </source>
</evidence>
<dbReference type="EMBL" id="JAFEUO010000007">
    <property type="protein sequence ID" value="MBM7085565.1"/>
    <property type="molecule type" value="Genomic_DNA"/>
</dbReference>
<proteinExistence type="inferred from homology"/>
<reference evidence="6 7" key="1">
    <citation type="submission" date="2021-02" db="EMBL/GenBank/DDBJ databases">
        <authorList>
            <person name="Lee D.-H."/>
        </authorList>
    </citation>
    <scope>NUCLEOTIDE SEQUENCE [LARGE SCALE GENOMIC DNA]</scope>
    <source>
        <strain evidence="6 7">MMS20-R2-29</strain>
    </source>
</reference>
<dbReference type="Gene3D" id="1.25.40.10">
    <property type="entry name" value="Tetratricopeptide repeat domain"/>
    <property type="match status" value="2"/>
</dbReference>
<name>A0ABS2JGC2_9ACTN</name>
<dbReference type="Gene3D" id="1.10.10.10">
    <property type="entry name" value="Winged helix-like DNA-binding domain superfamily/Winged helix DNA-binding domain"/>
    <property type="match status" value="1"/>
</dbReference>
<dbReference type="Pfam" id="PF03704">
    <property type="entry name" value="BTAD"/>
    <property type="match status" value="1"/>
</dbReference>
<comment type="caution">
    <text evidence="6">The sequence shown here is derived from an EMBL/GenBank/DDBJ whole genome shotgun (WGS) entry which is preliminary data.</text>
</comment>
<dbReference type="SUPFAM" id="SSF52540">
    <property type="entry name" value="P-loop containing nucleoside triphosphate hydrolases"/>
    <property type="match status" value="1"/>
</dbReference>
<dbReference type="Pfam" id="PF25872">
    <property type="entry name" value="HTH_77"/>
    <property type="match status" value="1"/>
</dbReference>
<dbReference type="InterPro" id="IPR005158">
    <property type="entry name" value="BTAD"/>
</dbReference>
<dbReference type="Proteomes" id="UP000809587">
    <property type="component" value="Unassembled WGS sequence"/>
</dbReference>
<dbReference type="InterPro" id="IPR011990">
    <property type="entry name" value="TPR-like_helical_dom_sf"/>
</dbReference>
<dbReference type="InterPro" id="IPR036388">
    <property type="entry name" value="WH-like_DNA-bd_sf"/>
</dbReference>
<evidence type="ECO:0000256" key="3">
    <source>
        <dbReference type="PROSITE-ProRule" id="PRU01091"/>
    </source>
</evidence>
<gene>
    <name evidence="6" type="ORF">JQN84_23865</name>
</gene>
<keyword evidence="2 3" id="KW-0238">DNA-binding</keyword>
<evidence type="ECO:0000313" key="7">
    <source>
        <dbReference type="Proteomes" id="UP000809587"/>
    </source>
</evidence>
<evidence type="ECO:0000256" key="4">
    <source>
        <dbReference type="SAM" id="MobiDB-lite"/>
    </source>
</evidence>
<protein>
    <submittedName>
        <fullName evidence="6">Winged helix-turn-helix domain-containing protein</fullName>
    </submittedName>
</protein>
<accession>A0ABS2JGC2</accession>
<dbReference type="PANTHER" id="PTHR47691">
    <property type="entry name" value="REGULATOR-RELATED"/>
    <property type="match status" value="1"/>
</dbReference>
<feature type="domain" description="OmpR/PhoB-type" evidence="5">
    <location>
        <begin position="1"/>
        <end position="100"/>
    </location>
</feature>
<dbReference type="InterPro" id="IPR001867">
    <property type="entry name" value="OmpR/PhoB-type_DNA-bd"/>
</dbReference>
<sequence length="1080" mass="115218">MDGGERLRVTLLGAFRVARGDTTLAVPGTRLRNLLVRLALAGGRPVTPAVLVDAIWGEDPPSDPTQALQRLVSRLRRALSPDAPDPTVVRQVAGGYRLAVEASDVDAVRFEELAATGREAALAEAVALWGDRPGVEPAIIAAVAPTVATRLAQTSIEVVADLAGAELSSGRAEAATARLSVLLREQPGHERAAALLMDALAGLGRQAEALAVYERVREALADVLGTDPGTALRERHLRLLRPEPPRPAPGASTADPVVPGLPAGSLGAGRPNADLPVPLTSFVGRDDDLARISALFTAGRLVTVVGPGGAGKTRLALEAGRRHRHDYHDGVRLVDLASVTDPTKIISALLAAIGLRTGGPLGRTGDDESDVLLTELSDREILLLLDNCEHLIDAVARVVSSLLPRCPSLRVLATSREPLAVDGEGLVPLAPLELPGPDADVAQARQTASVRLFTARAAAVRPGFDVDETTLSNVVRLVRGLDGMPLALELAAARLRTLSLLDLAEGLADRFHLLGRGSRTAPLRHRTLRAVIAWSWDLLDAGERAVAEHVAILPGGATASSATAVCEGSADVPNVLATLVDRSLLQLDPTTGRYRMLETIREYGRERLAEAGTLGRARDLAAAHFAALMAEQDPRLRGPHQLAAIGIVDAEYDNILAALDHLCVAGDATGAIALALDLTWYWQMRGRHADGIHWLGQALAVANGEWTVARDCARAAYLLNRADITAGVSARYEVDEQTTVRELAGRLLAHPHLPGHFRLLGSILLFLQDEPAALATFTRFTDGDDRWSAGLAHMFQAEIAEKEGALYRMRRHVEVALDHFRRIGDQWATAAVLPMRAALRRYDDVDGAMSDLTEARTLTGRFGALGVSDQFHSDLRWIDLHLRRGDTDLAADLLDAARARARRASSTEMLVLIDVHEAALRVRLGDLDRAGDLIDAAERGLSVIPAYPADHARALVSSTRAALLLELSDLSGADEALAVAHEAARATRELPVLAQVTVQMAAVADRRGRHHESAALLGVAARLRGAHDHTDPQVRELTRRGKTALDEDGFDAAYAAGRRCVQQTTVQVAAATCTVTDSDR</sequence>